<keyword evidence="2" id="KW-1185">Reference proteome</keyword>
<protein>
    <submittedName>
        <fullName evidence="1">Uncharacterized protein</fullName>
    </submittedName>
</protein>
<evidence type="ECO:0000313" key="1">
    <source>
        <dbReference type="EMBL" id="ETN97689.1"/>
    </source>
</evidence>
<proteinExistence type="predicted"/>
<dbReference type="EMBL" id="ASPP01048924">
    <property type="protein sequence ID" value="ETN97689.1"/>
    <property type="molecule type" value="Genomic_DNA"/>
</dbReference>
<gene>
    <name evidence="1" type="ORF">RFI_39836</name>
</gene>
<evidence type="ECO:0000313" key="2">
    <source>
        <dbReference type="Proteomes" id="UP000023152"/>
    </source>
</evidence>
<dbReference type="Proteomes" id="UP000023152">
    <property type="component" value="Unassembled WGS sequence"/>
</dbReference>
<accession>X6LAC6</accession>
<name>X6LAC6_RETFI</name>
<sequence>MEWWNEREQKDKTEIIQKCKIMSNEQFEVWLLNECKWKNEITKDDITSIRFSIDSYLKFIKTNLENKEEEWTACVIIDEIKKVIKMKELSFEELLRQTYHCLESKAFQKINNENLKLQLVDMRNNIIESDEDVMKEFESNEPTFKIIWISFQQSIILGKTKTIKNALVILIAISEYNDNDKWKNLKNVKEKDSKNFKQLFELELNYEM</sequence>
<organism evidence="1 2">
    <name type="scientific">Reticulomyxa filosa</name>
    <dbReference type="NCBI Taxonomy" id="46433"/>
    <lineage>
        <taxon>Eukaryota</taxon>
        <taxon>Sar</taxon>
        <taxon>Rhizaria</taxon>
        <taxon>Retaria</taxon>
        <taxon>Foraminifera</taxon>
        <taxon>Monothalamids</taxon>
        <taxon>Reticulomyxidae</taxon>
        <taxon>Reticulomyxa</taxon>
    </lineage>
</organism>
<comment type="caution">
    <text evidence="1">The sequence shown here is derived from an EMBL/GenBank/DDBJ whole genome shotgun (WGS) entry which is preliminary data.</text>
</comment>
<feature type="non-terminal residue" evidence="1">
    <location>
        <position position="208"/>
    </location>
</feature>
<dbReference type="AlphaFoldDB" id="X6LAC6"/>
<reference evidence="1 2" key="1">
    <citation type="journal article" date="2013" name="Curr. Biol.">
        <title>The Genome of the Foraminiferan Reticulomyxa filosa.</title>
        <authorList>
            <person name="Glockner G."/>
            <person name="Hulsmann N."/>
            <person name="Schleicher M."/>
            <person name="Noegel A.A."/>
            <person name="Eichinger L."/>
            <person name="Gallinger C."/>
            <person name="Pawlowski J."/>
            <person name="Sierra R."/>
            <person name="Euteneuer U."/>
            <person name="Pillet L."/>
            <person name="Moustafa A."/>
            <person name="Platzer M."/>
            <person name="Groth M."/>
            <person name="Szafranski K."/>
            <person name="Schliwa M."/>
        </authorList>
    </citation>
    <scope>NUCLEOTIDE SEQUENCE [LARGE SCALE GENOMIC DNA]</scope>
</reference>